<reference evidence="1 2" key="1">
    <citation type="submission" date="2018-02" db="EMBL/GenBank/DDBJ databases">
        <authorList>
            <person name="Skraban J."/>
            <person name="Trcek J."/>
        </authorList>
    </citation>
    <scope>NUCLEOTIDE SEQUENCE [LARGE SCALE GENOMIC DNA]</scope>
    <source>
        <strain evidence="1 2">AV446</strain>
    </source>
</reference>
<dbReference type="RefSeq" id="WP_110559255.1">
    <property type="nucleotide sequence ID" value="NZ_PRCW01000012.1"/>
</dbReference>
<gene>
    <name evidence="1" type="ORF">C3920_01075</name>
</gene>
<dbReference type="EMBL" id="PRCW01000012">
    <property type="protein sequence ID" value="PYD49106.1"/>
    <property type="molecule type" value="Genomic_DNA"/>
</dbReference>
<dbReference type="Proteomes" id="UP000248116">
    <property type="component" value="Unassembled WGS sequence"/>
</dbReference>
<organism evidence="1 2">
    <name type="scientific">Novacetimonas pomaceti</name>
    <dbReference type="NCBI Taxonomy" id="2021998"/>
    <lineage>
        <taxon>Bacteria</taxon>
        <taxon>Pseudomonadati</taxon>
        <taxon>Pseudomonadota</taxon>
        <taxon>Alphaproteobacteria</taxon>
        <taxon>Acetobacterales</taxon>
        <taxon>Acetobacteraceae</taxon>
        <taxon>Novacetimonas</taxon>
    </lineage>
</organism>
<evidence type="ECO:0000313" key="2">
    <source>
        <dbReference type="Proteomes" id="UP000248116"/>
    </source>
</evidence>
<evidence type="ECO:0000313" key="1">
    <source>
        <dbReference type="EMBL" id="PYD49106.1"/>
    </source>
</evidence>
<protein>
    <submittedName>
        <fullName evidence="1">Uncharacterized protein</fullName>
    </submittedName>
</protein>
<name>A0ABX5PAN9_9PROT</name>
<keyword evidence="2" id="KW-1185">Reference proteome</keyword>
<comment type="caution">
    <text evidence="1">The sequence shown here is derived from an EMBL/GenBank/DDBJ whole genome shotgun (WGS) entry which is preliminary data.</text>
</comment>
<proteinExistence type="predicted"/>
<sequence length="86" mass="9575">MTPECPSCVRVRQDTQARIGKTFPDPEGAVSEGIHDSVPRIMEGVRQGLLQEASMNAGFLKEGSIRKTLLFFISELFSYTPREKMG</sequence>
<accession>A0ABX5PAN9</accession>